<name>A0ABP9MKL5_9FLAO</name>
<evidence type="ECO:0000313" key="1">
    <source>
        <dbReference type="EMBL" id="GAA5096481.1"/>
    </source>
</evidence>
<protein>
    <recommendedName>
        <fullName evidence="3">IPExxxVDY family protein</fullName>
    </recommendedName>
</protein>
<dbReference type="RefSeq" id="WP_345205809.1">
    <property type="nucleotide sequence ID" value="NZ_BAABHX010000005.1"/>
</dbReference>
<dbReference type="EMBL" id="BAABHX010000005">
    <property type="protein sequence ID" value="GAA5096481.1"/>
    <property type="molecule type" value="Genomic_DNA"/>
</dbReference>
<organism evidence="1 2">
    <name type="scientific">Chryseobacterium ginsengisoli</name>
    <dbReference type="NCBI Taxonomy" id="363853"/>
    <lineage>
        <taxon>Bacteria</taxon>
        <taxon>Pseudomonadati</taxon>
        <taxon>Bacteroidota</taxon>
        <taxon>Flavobacteriia</taxon>
        <taxon>Flavobacteriales</taxon>
        <taxon>Weeksellaceae</taxon>
        <taxon>Chryseobacterium group</taxon>
        <taxon>Chryseobacterium</taxon>
    </lineage>
</organism>
<accession>A0ABP9MKL5</accession>
<keyword evidence="2" id="KW-1185">Reference proteome</keyword>
<evidence type="ECO:0000313" key="2">
    <source>
        <dbReference type="Proteomes" id="UP001500353"/>
    </source>
</evidence>
<dbReference type="Pfam" id="PF20383">
    <property type="entry name" value="DUF6678"/>
    <property type="match status" value="1"/>
</dbReference>
<comment type="caution">
    <text evidence="1">The sequence shown here is derived from an EMBL/GenBank/DDBJ whole genome shotgun (WGS) entry which is preliminary data.</text>
</comment>
<dbReference type="InterPro" id="IPR046500">
    <property type="entry name" value="DUF6678"/>
</dbReference>
<gene>
    <name evidence="1" type="ORF">GCM10023210_30290</name>
</gene>
<proteinExistence type="predicted"/>
<dbReference type="Proteomes" id="UP001500353">
    <property type="component" value="Unassembled WGS sequence"/>
</dbReference>
<sequence length="142" mass="16897">MKQELDLYSINANRLEKEILNRTSFMSNAKWFKLFTEIENEKIKIHSAHIKFLLPDRTYKFHFGGFNETGFGDVSELGPFKFNEIEWILIPAKHETERWNRNEKLASEIIFQPLEKLEQIMDALGQFEYNITEEGLKVYGYK</sequence>
<evidence type="ECO:0008006" key="3">
    <source>
        <dbReference type="Google" id="ProtNLM"/>
    </source>
</evidence>
<reference evidence="2" key="1">
    <citation type="journal article" date="2019" name="Int. J. Syst. Evol. Microbiol.">
        <title>The Global Catalogue of Microorganisms (GCM) 10K type strain sequencing project: providing services to taxonomists for standard genome sequencing and annotation.</title>
        <authorList>
            <consortium name="The Broad Institute Genomics Platform"/>
            <consortium name="The Broad Institute Genome Sequencing Center for Infectious Disease"/>
            <person name="Wu L."/>
            <person name="Ma J."/>
        </authorList>
    </citation>
    <scope>NUCLEOTIDE SEQUENCE [LARGE SCALE GENOMIC DNA]</scope>
    <source>
        <strain evidence="2">JCM 18019</strain>
    </source>
</reference>